<keyword evidence="1" id="KW-1133">Transmembrane helix</keyword>
<reference evidence="2 3" key="1">
    <citation type="journal article" date="2014" name="PLoS Genet.">
        <title>Analysis of the Phlebiopsis gigantea genome, transcriptome and secretome provides insight into its pioneer colonization strategies of wood.</title>
        <authorList>
            <person name="Hori C."/>
            <person name="Ishida T."/>
            <person name="Igarashi K."/>
            <person name="Samejima M."/>
            <person name="Suzuki H."/>
            <person name="Master E."/>
            <person name="Ferreira P."/>
            <person name="Ruiz-Duenas F.J."/>
            <person name="Held B."/>
            <person name="Canessa P."/>
            <person name="Larrondo L.F."/>
            <person name="Schmoll M."/>
            <person name="Druzhinina I.S."/>
            <person name="Kubicek C.P."/>
            <person name="Gaskell J.A."/>
            <person name="Kersten P."/>
            <person name="St John F."/>
            <person name="Glasner J."/>
            <person name="Sabat G."/>
            <person name="Splinter BonDurant S."/>
            <person name="Syed K."/>
            <person name="Yadav J."/>
            <person name="Mgbeahuruike A.C."/>
            <person name="Kovalchuk A."/>
            <person name="Asiegbu F.O."/>
            <person name="Lackner G."/>
            <person name="Hoffmeister D."/>
            <person name="Rencoret J."/>
            <person name="Gutierrez A."/>
            <person name="Sun H."/>
            <person name="Lindquist E."/>
            <person name="Barry K."/>
            <person name="Riley R."/>
            <person name="Grigoriev I.V."/>
            <person name="Henrissat B."/>
            <person name="Kues U."/>
            <person name="Berka R.M."/>
            <person name="Martinez A.T."/>
            <person name="Covert S.F."/>
            <person name="Blanchette R.A."/>
            <person name="Cullen D."/>
        </authorList>
    </citation>
    <scope>NUCLEOTIDE SEQUENCE [LARGE SCALE GENOMIC DNA]</scope>
    <source>
        <strain evidence="2 3">11061_1 CR5-6</strain>
    </source>
</reference>
<feature type="transmembrane region" description="Helical" evidence="1">
    <location>
        <begin position="20"/>
        <end position="40"/>
    </location>
</feature>
<gene>
    <name evidence="2" type="ORF">PHLGIDRAFT_245763</name>
</gene>
<name>A0A0C3S514_PHLG1</name>
<dbReference type="OrthoDB" id="3039972at2759"/>
<sequence length="150" mass="16875">MSLASEQTSFASLSTFATTFSALSALWGAYCVLFIMAIWATFQREGPAQKRLRLITVSLFFVLLTHYLARAVTFGRTRREGQPTSSQEIWTKEAKWSVPLMFTNDITSTIAGTISDGLLAWRFYVVWGRSRWALYVPVVAVCINTSTFLP</sequence>
<keyword evidence="1" id="KW-0472">Membrane</keyword>
<proteinExistence type="predicted"/>
<feature type="transmembrane region" description="Helical" evidence="1">
    <location>
        <begin position="132"/>
        <end position="149"/>
    </location>
</feature>
<evidence type="ECO:0000256" key="1">
    <source>
        <dbReference type="SAM" id="Phobius"/>
    </source>
</evidence>
<dbReference type="HOGENOM" id="CLU_1829955_0_0_1"/>
<protein>
    <submittedName>
        <fullName evidence="2">Uncharacterized protein</fullName>
    </submittedName>
</protein>
<feature type="transmembrane region" description="Helical" evidence="1">
    <location>
        <begin position="52"/>
        <end position="69"/>
    </location>
</feature>
<accession>A0A0C3S514</accession>
<dbReference type="EMBL" id="KN840624">
    <property type="protein sequence ID" value="KIP03275.1"/>
    <property type="molecule type" value="Genomic_DNA"/>
</dbReference>
<dbReference type="AlphaFoldDB" id="A0A0C3S514"/>
<organism evidence="2 3">
    <name type="scientific">Phlebiopsis gigantea (strain 11061_1 CR5-6)</name>
    <name type="common">White-rot fungus</name>
    <name type="synonym">Peniophora gigantea</name>
    <dbReference type="NCBI Taxonomy" id="745531"/>
    <lineage>
        <taxon>Eukaryota</taxon>
        <taxon>Fungi</taxon>
        <taxon>Dikarya</taxon>
        <taxon>Basidiomycota</taxon>
        <taxon>Agaricomycotina</taxon>
        <taxon>Agaricomycetes</taxon>
        <taxon>Polyporales</taxon>
        <taxon>Phanerochaetaceae</taxon>
        <taxon>Phlebiopsis</taxon>
    </lineage>
</organism>
<keyword evidence="3" id="KW-1185">Reference proteome</keyword>
<keyword evidence="1" id="KW-0812">Transmembrane</keyword>
<dbReference type="Proteomes" id="UP000053257">
    <property type="component" value="Unassembled WGS sequence"/>
</dbReference>
<evidence type="ECO:0000313" key="3">
    <source>
        <dbReference type="Proteomes" id="UP000053257"/>
    </source>
</evidence>
<evidence type="ECO:0000313" key="2">
    <source>
        <dbReference type="EMBL" id="KIP03275.1"/>
    </source>
</evidence>